<name>A0ABD3HHV7_9MARC</name>
<dbReference type="SUPFAM" id="SSF56219">
    <property type="entry name" value="DNase I-like"/>
    <property type="match status" value="1"/>
</dbReference>
<dbReference type="Pfam" id="PF03372">
    <property type="entry name" value="Exo_endo_phos"/>
    <property type="match status" value="1"/>
</dbReference>
<evidence type="ECO:0000256" key="1">
    <source>
        <dbReference type="SAM" id="MobiDB-lite"/>
    </source>
</evidence>
<organism evidence="3 4">
    <name type="scientific">Riccia sorocarpa</name>
    <dbReference type="NCBI Taxonomy" id="122646"/>
    <lineage>
        <taxon>Eukaryota</taxon>
        <taxon>Viridiplantae</taxon>
        <taxon>Streptophyta</taxon>
        <taxon>Embryophyta</taxon>
        <taxon>Marchantiophyta</taxon>
        <taxon>Marchantiopsida</taxon>
        <taxon>Marchantiidae</taxon>
        <taxon>Marchantiales</taxon>
        <taxon>Ricciaceae</taxon>
        <taxon>Riccia</taxon>
    </lineage>
</organism>
<feature type="region of interest" description="Disordered" evidence="1">
    <location>
        <begin position="309"/>
        <end position="330"/>
    </location>
</feature>
<sequence length="346" mass="40363">MNATPSTTNTQVPSRLRIASWNVGGLNDEHRKIKVKNFVRLEKPLVLALQETKLTNNRMKIAALNIAPTYTLIAAQGRGGGGTALLLHPSVQLKESGPHYTRYINYNSEFRWSTIDRIYLPTDGDWFEAVEVIDHQAQYTISDHMLVTIDLVLGGRLPRGIKFKLYFKFDAHLMAQPEVHSSLKQVWEEATECTDDPIKAYHKRWAAMRERMKVLQREQRAQISKIKELGTKLKKLHEHLPPAPTLEQLAEILELEVEKRKREHTRDRLVRLWSRAKYLSQGDASTKYFFKLHRKQIVQHQFKTQACRTVQRQHARRKLPRKQRDSSLHFTPWRTEHLNRAETSSL</sequence>
<dbReference type="InterPro" id="IPR005135">
    <property type="entry name" value="Endo/exonuclease/phosphatase"/>
</dbReference>
<protein>
    <recommendedName>
        <fullName evidence="2">Endonuclease/exonuclease/phosphatase domain-containing protein</fullName>
    </recommendedName>
</protein>
<gene>
    <name evidence="3" type="ORF">R1sor_004639</name>
</gene>
<evidence type="ECO:0000313" key="3">
    <source>
        <dbReference type="EMBL" id="KAL3690988.1"/>
    </source>
</evidence>
<dbReference type="InterPro" id="IPR036691">
    <property type="entry name" value="Endo/exonu/phosph_ase_sf"/>
</dbReference>
<keyword evidence="4" id="KW-1185">Reference proteome</keyword>
<dbReference type="EMBL" id="JBJQOH010000003">
    <property type="protein sequence ID" value="KAL3690988.1"/>
    <property type="molecule type" value="Genomic_DNA"/>
</dbReference>
<dbReference type="Proteomes" id="UP001633002">
    <property type="component" value="Unassembled WGS sequence"/>
</dbReference>
<reference evidence="3 4" key="1">
    <citation type="submission" date="2024-09" db="EMBL/GenBank/DDBJ databases">
        <title>Chromosome-scale assembly of Riccia sorocarpa.</title>
        <authorList>
            <person name="Paukszto L."/>
        </authorList>
    </citation>
    <scope>NUCLEOTIDE SEQUENCE [LARGE SCALE GENOMIC DNA]</scope>
    <source>
        <strain evidence="3">LP-2024</strain>
        <tissue evidence="3">Aerial parts of the thallus</tissue>
    </source>
</reference>
<feature type="domain" description="Endonuclease/exonuclease/phosphatase" evidence="2">
    <location>
        <begin position="19"/>
        <end position="93"/>
    </location>
</feature>
<evidence type="ECO:0000259" key="2">
    <source>
        <dbReference type="Pfam" id="PF03372"/>
    </source>
</evidence>
<dbReference type="Gene3D" id="3.60.10.10">
    <property type="entry name" value="Endonuclease/exonuclease/phosphatase"/>
    <property type="match status" value="1"/>
</dbReference>
<evidence type="ECO:0000313" key="4">
    <source>
        <dbReference type="Proteomes" id="UP001633002"/>
    </source>
</evidence>
<proteinExistence type="predicted"/>
<feature type="compositionally biased region" description="Basic residues" evidence="1">
    <location>
        <begin position="311"/>
        <end position="321"/>
    </location>
</feature>
<comment type="caution">
    <text evidence="3">The sequence shown here is derived from an EMBL/GenBank/DDBJ whole genome shotgun (WGS) entry which is preliminary data.</text>
</comment>
<accession>A0ABD3HHV7</accession>
<dbReference type="AlphaFoldDB" id="A0ABD3HHV7"/>